<dbReference type="Gene3D" id="1.10.8.420">
    <property type="entry name" value="RecR Domain 1"/>
    <property type="match status" value="1"/>
</dbReference>
<dbReference type="PANTHER" id="PTHR30446">
    <property type="entry name" value="RECOMBINATION PROTEIN RECR"/>
    <property type="match status" value="1"/>
</dbReference>
<dbReference type="InterPro" id="IPR015967">
    <property type="entry name" value="Rcmb_RecR_Znf"/>
</dbReference>
<evidence type="ECO:0000256" key="5">
    <source>
        <dbReference type="ARBA" id="ARBA00023172"/>
    </source>
</evidence>
<evidence type="ECO:0000256" key="7">
    <source>
        <dbReference type="HAMAP-Rule" id="MF_00017"/>
    </source>
</evidence>
<evidence type="ECO:0000256" key="6">
    <source>
        <dbReference type="ARBA" id="ARBA00023204"/>
    </source>
</evidence>
<comment type="caution">
    <text evidence="9">The sequence shown here is derived from an EMBL/GenBank/DDBJ whole genome shotgun (WGS) entry which is preliminary data.</text>
</comment>
<sequence>MSDWPGDPIEQLVGLLARLPGLGRRSARRAALKMLMQPDRVMLPLAAALQAAAAAVQPCRICGNLDTRNPCGICRDPQRDRGLICVVEGVAELWALERAHAHRGLYHVLGGTLSALGGVGPEDLAVQPLLARIAGAGEAERVEEVILALPATVDGATTAHYLSDRLVGSGVRVTRLAQGVPMGGALDVLDEGTLAAALKARRDL</sequence>
<dbReference type="PANTHER" id="PTHR30446:SF0">
    <property type="entry name" value="RECOMBINATION PROTEIN RECR"/>
    <property type="match status" value="1"/>
</dbReference>
<dbReference type="InterPro" id="IPR006171">
    <property type="entry name" value="TOPRIM_dom"/>
</dbReference>
<evidence type="ECO:0000313" key="9">
    <source>
        <dbReference type="EMBL" id="MBL6456998.1"/>
    </source>
</evidence>
<reference evidence="9 10" key="1">
    <citation type="submission" date="2021-01" db="EMBL/GenBank/DDBJ databases">
        <title>Belnapia mucosa sp. nov. and Belnapia arida sp. nov., isolated from the Tabernas Desert (Almeria, Spain).</title>
        <authorList>
            <person name="Molina-Menor E."/>
            <person name="Vidal-Verdu A."/>
            <person name="Calonge A."/>
            <person name="Satari L."/>
            <person name="Pereto Magraner J."/>
            <person name="Porcar Miralles M."/>
        </authorList>
    </citation>
    <scope>NUCLEOTIDE SEQUENCE [LARGE SCALE GENOMIC DNA]</scope>
    <source>
        <strain evidence="9 10">T6</strain>
    </source>
</reference>
<keyword evidence="3 7" id="KW-0863">Zinc-finger</keyword>
<dbReference type="CDD" id="cd01025">
    <property type="entry name" value="TOPRIM_recR"/>
    <property type="match status" value="1"/>
</dbReference>
<dbReference type="Pfam" id="PF13662">
    <property type="entry name" value="Toprim_4"/>
    <property type="match status" value="1"/>
</dbReference>
<keyword evidence="4 7" id="KW-0862">Zinc</keyword>
<comment type="similarity">
    <text evidence="7">Belongs to the RecR family.</text>
</comment>
<dbReference type="InterPro" id="IPR023627">
    <property type="entry name" value="Rcmb_RecR"/>
</dbReference>
<evidence type="ECO:0000313" key="10">
    <source>
        <dbReference type="Proteomes" id="UP000606490"/>
    </source>
</evidence>
<feature type="zinc finger region" description="C4-type" evidence="7">
    <location>
        <begin position="59"/>
        <end position="74"/>
    </location>
</feature>
<dbReference type="Gene3D" id="3.40.1360.10">
    <property type="match status" value="1"/>
</dbReference>
<feature type="domain" description="Toprim" evidence="8">
    <location>
        <begin position="82"/>
        <end position="181"/>
    </location>
</feature>
<keyword evidence="6 7" id="KW-0234">DNA repair</keyword>
<dbReference type="PROSITE" id="PS01300">
    <property type="entry name" value="RECR"/>
    <property type="match status" value="1"/>
</dbReference>
<organism evidence="9 10">
    <name type="scientific">Belnapia mucosa</name>
    <dbReference type="NCBI Taxonomy" id="2804532"/>
    <lineage>
        <taxon>Bacteria</taxon>
        <taxon>Pseudomonadati</taxon>
        <taxon>Pseudomonadota</taxon>
        <taxon>Alphaproteobacteria</taxon>
        <taxon>Acetobacterales</taxon>
        <taxon>Roseomonadaceae</taxon>
        <taxon>Belnapia</taxon>
    </lineage>
</organism>
<name>A0ABS1V9I8_9PROT</name>
<keyword evidence="5 7" id="KW-0233">DNA recombination</keyword>
<dbReference type="Pfam" id="PF21175">
    <property type="entry name" value="RecR_C"/>
    <property type="match status" value="1"/>
</dbReference>
<dbReference type="HAMAP" id="MF_00017">
    <property type="entry name" value="RecR"/>
    <property type="match status" value="1"/>
</dbReference>
<dbReference type="InterPro" id="IPR000093">
    <property type="entry name" value="DNA_Rcmb_RecR"/>
</dbReference>
<evidence type="ECO:0000256" key="1">
    <source>
        <dbReference type="ARBA" id="ARBA00022723"/>
    </source>
</evidence>
<dbReference type="PROSITE" id="PS50880">
    <property type="entry name" value="TOPRIM"/>
    <property type="match status" value="1"/>
</dbReference>
<dbReference type="NCBIfam" id="TIGR00615">
    <property type="entry name" value="recR"/>
    <property type="match status" value="1"/>
</dbReference>
<dbReference type="Pfam" id="PF02132">
    <property type="entry name" value="RecR_ZnF"/>
    <property type="match status" value="1"/>
</dbReference>
<proteinExistence type="inferred from homology"/>
<evidence type="ECO:0000256" key="2">
    <source>
        <dbReference type="ARBA" id="ARBA00022763"/>
    </source>
</evidence>
<gene>
    <name evidence="7 9" type="primary">recR</name>
    <name evidence="9" type="ORF">JMJ55_16800</name>
</gene>
<keyword evidence="10" id="KW-1185">Reference proteome</keyword>
<evidence type="ECO:0000256" key="4">
    <source>
        <dbReference type="ARBA" id="ARBA00022833"/>
    </source>
</evidence>
<comment type="function">
    <text evidence="7">May play a role in DNA repair. It seems to be involved in an RecBC-independent recombinational process of DNA repair. It may act with RecF and RecO.</text>
</comment>
<dbReference type="RefSeq" id="WP_202826744.1">
    <property type="nucleotide sequence ID" value="NZ_JAEUXJ010000007.1"/>
</dbReference>
<dbReference type="EMBL" id="JAEUXJ010000007">
    <property type="protein sequence ID" value="MBL6456998.1"/>
    <property type="molecule type" value="Genomic_DNA"/>
</dbReference>
<dbReference type="InterPro" id="IPR034137">
    <property type="entry name" value="TOPRIM_RecR"/>
</dbReference>
<dbReference type="SUPFAM" id="SSF111304">
    <property type="entry name" value="Recombination protein RecR"/>
    <property type="match status" value="1"/>
</dbReference>
<keyword evidence="1 7" id="KW-0479">Metal-binding</keyword>
<keyword evidence="2 7" id="KW-0227">DNA damage</keyword>
<accession>A0ABS1V9I8</accession>
<dbReference type="Pfam" id="PF21176">
    <property type="entry name" value="RecR_HhH"/>
    <property type="match status" value="1"/>
</dbReference>
<protein>
    <recommendedName>
        <fullName evidence="7">Recombination protein RecR</fullName>
    </recommendedName>
</protein>
<evidence type="ECO:0000259" key="8">
    <source>
        <dbReference type="PROSITE" id="PS50880"/>
    </source>
</evidence>
<dbReference type="Proteomes" id="UP000606490">
    <property type="component" value="Unassembled WGS sequence"/>
</dbReference>
<evidence type="ECO:0000256" key="3">
    <source>
        <dbReference type="ARBA" id="ARBA00022771"/>
    </source>
</evidence>